<dbReference type="RefSeq" id="WP_115274882.1">
    <property type="nucleotide sequence ID" value="NZ_UGUY01000001.1"/>
</dbReference>
<feature type="DNA-binding region" description="H-T-H motif" evidence="5">
    <location>
        <begin position="29"/>
        <end position="48"/>
    </location>
</feature>
<dbReference type="PANTHER" id="PTHR30055:SF175">
    <property type="entry name" value="HTH-TYPE TRANSCRIPTIONAL REPRESSOR KSTR2"/>
    <property type="match status" value="1"/>
</dbReference>
<evidence type="ECO:0000256" key="1">
    <source>
        <dbReference type="ARBA" id="ARBA00022491"/>
    </source>
</evidence>
<evidence type="ECO:0000313" key="8">
    <source>
        <dbReference type="Proteomes" id="UP000254602"/>
    </source>
</evidence>
<dbReference type="PRINTS" id="PR00455">
    <property type="entry name" value="HTHTETR"/>
</dbReference>
<dbReference type="Pfam" id="PF00440">
    <property type="entry name" value="TetR_N"/>
    <property type="match status" value="1"/>
</dbReference>
<organism evidence="7 8">
    <name type="scientific">Pseudomonas putida</name>
    <name type="common">Arthrobacter siderocapsulatus</name>
    <dbReference type="NCBI Taxonomy" id="303"/>
    <lineage>
        <taxon>Bacteria</taxon>
        <taxon>Pseudomonadati</taxon>
        <taxon>Pseudomonadota</taxon>
        <taxon>Gammaproteobacteria</taxon>
        <taxon>Pseudomonadales</taxon>
        <taxon>Pseudomonadaceae</taxon>
        <taxon>Pseudomonas</taxon>
    </lineage>
</organism>
<dbReference type="PROSITE" id="PS50977">
    <property type="entry name" value="HTH_TETR_2"/>
    <property type="match status" value="1"/>
</dbReference>
<name>A0A379KPL9_PSEPU</name>
<evidence type="ECO:0000256" key="4">
    <source>
        <dbReference type="ARBA" id="ARBA00023163"/>
    </source>
</evidence>
<dbReference type="EMBL" id="UGUY01000001">
    <property type="protein sequence ID" value="SUD69821.1"/>
    <property type="molecule type" value="Genomic_DNA"/>
</dbReference>
<evidence type="ECO:0000259" key="6">
    <source>
        <dbReference type="PROSITE" id="PS50977"/>
    </source>
</evidence>
<dbReference type="PANTHER" id="PTHR30055">
    <property type="entry name" value="HTH-TYPE TRANSCRIPTIONAL REGULATOR RUTR"/>
    <property type="match status" value="1"/>
</dbReference>
<gene>
    <name evidence="7" type="ORF">NCTC7914_03969</name>
</gene>
<evidence type="ECO:0000256" key="3">
    <source>
        <dbReference type="ARBA" id="ARBA00023125"/>
    </source>
</evidence>
<dbReference type="GO" id="GO:0003700">
    <property type="term" value="F:DNA-binding transcription factor activity"/>
    <property type="evidence" value="ECO:0007669"/>
    <property type="project" value="TreeGrafter"/>
</dbReference>
<evidence type="ECO:0000313" key="7">
    <source>
        <dbReference type="EMBL" id="SUD69821.1"/>
    </source>
</evidence>
<dbReference type="SUPFAM" id="SSF46689">
    <property type="entry name" value="Homeodomain-like"/>
    <property type="match status" value="1"/>
</dbReference>
<keyword evidence="3 5" id="KW-0238">DNA-binding</keyword>
<reference evidence="7 8" key="1">
    <citation type="submission" date="2018-06" db="EMBL/GenBank/DDBJ databases">
        <authorList>
            <consortium name="Pathogen Informatics"/>
            <person name="Doyle S."/>
        </authorList>
    </citation>
    <scope>NUCLEOTIDE SEQUENCE [LARGE SCALE GENOMIC DNA]</scope>
    <source>
        <strain evidence="7 8">NCTC7914</strain>
    </source>
</reference>
<keyword evidence="1" id="KW-0678">Repressor</keyword>
<dbReference type="Proteomes" id="UP000254602">
    <property type="component" value="Unassembled WGS sequence"/>
</dbReference>
<evidence type="ECO:0000256" key="5">
    <source>
        <dbReference type="PROSITE-ProRule" id="PRU00335"/>
    </source>
</evidence>
<proteinExistence type="predicted"/>
<dbReference type="SUPFAM" id="SSF48498">
    <property type="entry name" value="Tetracyclin repressor-like, C-terminal domain"/>
    <property type="match status" value="1"/>
</dbReference>
<evidence type="ECO:0000256" key="2">
    <source>
        <dbReference type="ARBA" id="ARBA00023015"/>
    </source>
</evidence>
<dbReference type="InterPro" id="IPR036271">
    <property type="entry name" value="Tet_transcr_reg_TetR-rel_C_sf"/>
</dbReference>
<dbReference type="InterPro" id="IPR001647">
    <property type="entry name" value="HTH_TetR"/>
</dbReference>
<keyword evidence="4" id="KW-0804">Transcription</keyword>
<keyword evidence="2" id="KW-0805">Transcription regulation</keyword>
<dbReference type="GO" id="GO:0000976">
    <property type="term" value="F:transcription cis-regulatory region binding"/>
    <property type="evidence" value="ECO:0007669"/>
    <property type="project" value="TreeGrafter"/>
</dbReference>
<sequence>MLEAARPCPSSLTQAATELMVEMGYTAMTMRKLALRVGILPGSLYHHVDCKQDLLLNVVLDIIERRKQAWDNSAQPQDLHAYVRFALARQVALPQEEMVLRHELRHLDDRHRLWLERAMGQLAEPLRQIIEQGCAIGRYRVSDSARAAAAILAIIESANSLRVGNAAFDERWIEQHILRMCNALLQPEQCPA</sequence>
<dbReference type="InterPro" id="IPR050109">
    <property type="entry name" value="HTH-type_TetR-like_transc_reg"/>
</dbReference>
<feature type="domain" description="HTH tetR-type" evidence="6">
    <location>
        <begin position="6"/>
        <end position="66"/>
    </location>
</feature>
<dbReference type="InterPro" id="IPR009057">
    <property type="entry name" value="Homeodomain-like_sf"/>
</dbReference>
<dbReference type="Gene3D" id="1.10.357.10">
    <property type="entry name" value="Tetracycline Repressor, domain 2"/>
    <property type="match status" value="1"/>
</dbReference>
<dbReference type="AlphaFoldDB" id="A0A379KPL9"/>
<protein>
    <submittedName>
        <fullName evidence="7">TetR family transcriptional regulator</fullName>
    </submittedName>
</protein>
<accession>A0A379KPL9</accession>